<dbReference type="PROSITE" id="PS50105">
    <property type="entry name" value="SAM_DOMAIN"/>
    <property type="match status" value="1"/>
</dbReference>
<gene>
    <name evidence="3" type="ORF">OVA965_LOCUS30596</name>
    <name evidence="4" type="ORF">TMI583_LOCUS31404</name>
</gene>
<reference evidence="3" key="1">
    <citation type="submission" date="2021-02" db="EMBL/GenBank/DDBJ databases">
        <authorList>
            <person name="Nowell W R."/>
        </authorList>
    </citation>
    <scope>NUCLEOTIDE SEQUENCE</scope>
</reference>
<comment type="caution">
    <text evidence="3">The sequence shown here is derived from an EMBL/GenBank/DDBJ whole genome shotgun (WGS) entry which is preliminary data.</text>
</comment>
<dbReference type="SUPFAM" id="SSF47769">
    <property type="entry name" value="SAM/Pointed domain"/>
    <property type="match status" value="1"/>
</dbReference>
<proteinExistence type="predicted"/>
<evidence type="ECO:0000256" key="1">
    <source>
        <dbReference type="SAM" id="MobiDB-lite"/>
    </source>
</evidence>
<dbReference type="InterPro" id="IPR001660">
    <property type="entry name" value="SAM"/>
</dbReference>
<feature type="compositionally biased region" description="Basic residues" evidence="1">
    <location>
        <begin position="261"/>
        <end position="271"/>
    </location>
</feature>
<feature type="domain" description="SAM" evidence="2">
    <location>
        <begin position="3"/>
        <end position="76"/>
    </location>
</feature>
<dbReference type="EMBL" id="CAJOBA010043979">
    <property type="protein sequence ID" value="CAF4157558.1"/>
    <property type="molecule type" value="Genomic_DNA"/>
</dbReference>
<dbReference type="AlphaFoldDB" id="A0A8S2EYE6"/>
<evidence type="ECO:0000313" key="5">
    <source>
        <dbReference type="Proteomes" id="UP000677228"/>
    </source>
</evidence>
<evidence type="ECO:0000313" key="4">
    <source>
        <dbReference type="EMBL" id="CAF4157558.1"/>
    </source>
</evidence>
<feature type="region of interest" description="Disordered" evidence="1">
    <location>
        <begin position="81"/>
        <end position="103"/>
    </location>
</feature>
<evidence type="ECO:0000313" key="3">
    <source>
        <dbReference type="EMBL" id="CAF1346574.1"/>
    </source>
</evidence>
<dbReference type="Proteomes" id="UP000682733">
    <property type="component" value="Unassembled WGS sequence"/>
</dbReference>
<evidence type="ECO:0000259" key="2">
    <source>
        <dbReference type="PROSITE" id="PS50105"/>
    </source>
</evidence>
<dbReference type="Pfam" id="PF07647">
    <property type="entry name" value="SAM_2"/>
    <property type="match status" value="1"/>
</dbReference>
<feature type="region of interest" description="Disordered" evidence="1">
    <location>
        <begin position="252"/>
        <end position="271"/>
    </location>
</feature>
<accession>A0A8S2EYE6</accession>
<feature type="compositionally biased region" description="Basic and acidic residues" evidence="1">
    <location>
        <begin position="88"/>
        <end position="99"/>
    </location>
</feature>
<dbReference type="InterPro" id="IPR013761">
    <property type="entry name" value="SAM/pointed_sf"/>
</dbReference>
<sequence>MEWTNEDVSRWLAENGFEKFVQKFKDEDIDGLSLLHLSSESIEELLSIITDPYIIKKPTIGAKTTFERKLNELRNTLFPANNDFNVDSGHHDDGTELKQKSPSSISYTYHSPLHQSLSNINYLRLRDASPSPMDHHPLGDTSMSRTTSQLKRKFPLSYVLPKFDAAFNLAAQDPSPAEFGVRCRKKQQLVKTIRDDVVSTYGIDFYPTSCEFDRMTVSVKNQYPALCKIFGADMSLLTSALKQQFSRDRQLSGSPSEVVTKKRLSHGHPSSGRKLKFVKVELVARREYLMEEKQQSEESLM</sequence>
<dbReference type="Gene3D" id="1.10.150.50">
    <property type="entry name" value="Transcription Factor, Ets-1"/>
    <property type="match status" value="1"/>
</dbReference>
<protein>
    <recommendedName>
        <fullName evidence="2">SAM domain-containing protein</fullName>
    </recommendedName>
</protein>
<dbReference type="Proteomes" id="UP000677228">
    <property type="component" value="Unassembled WGS sequence"/>
</dbReference>
<dbReference type="EMBL" id="CAJNOK010022343">
    <property type="protein sequence ID" value="CAF1346574.1"/>
    <property type="molecule type" value="Genomic_DNA"/>
</dbReference>
<name>A0A8S2EYE6_9BILA</name>
<organism evidence="3 5">
    <name type="scientific">Didymodactylos carnosus</name>
    <dbReference type="NCBI Taxonomy" id="1234261"/>
    <lineage>
        <taxon>Eukaryota</taxon>
        <taxon>Metazoa</taxon>
        <taxon>Spiralia</taxon>
        <taxon>Gnathifera</taxon>
        <taxon>Rotifera</taxon>
        <taxon>Eurotatoria</taxon>
        <taxon>Bdelloidea</taxon>
        <taxon>Philodinida</taxon>
        <taxon>Philodinidae</taxon>
        <taxon>Didymodactylos</taxon>
    </lineage>
</organism>